<reference evidence="1" key="1">
    <citation type="journal article" date="2015" name="Nature">
        <title>Complex archaea that bridge the gap between prokaryotes and eukaryotes.</title>
        <authorList>
            <person name="Spang A."/>
            <person name="Saw J.H."/>
            <person name="Jorgensen S.L."/>
            <person name="Zaremba-Niedzwiedzka K."/>
            <person name="Martijn J."/>
            <person name="Lind A.E."/>
            <person name="van Eijk R."/>
            <person name="Schleper C."/>
            <person name="Guy L."/>
            <person name="Ettema T.J."/>
        </authorList>
    </citation>
    <scope>NUCLEOTIDE SEQUENCE</scope>
</reference>
<accession>A0A0F9GUY3</accession>
<comment type="caution">
    <text evidence="1">The sequence shown here is derived from an EMBL/GenBank/DDBJ whole genome shotgun (WGS) entry which is preliminary data.</text>
</comment>
<dbReference type="EMBL" id="LAZR01016875">
    <property type="protein sequence ID" value="KKM02645.1"/>
    <property type="molecule type" value="Genomic_DNA"/>
</dbReference>
<name>A0A0F9GUY3_9ZZZZ</name>
<sequence>MIEYMKYKTKLHYFFSECIGGDVSSIIDDLKGLIEKPVKKYDKRDWQSINYILSLGGIKKHDIHNGKK</sequence>
<dbReference type="AlphaFoldDB" id="A0A0F9GUY3"/>
<gene>
    <name evidence="1" type="ORF">LCGC14_1782330</name>
</gene>
<proteinExistence type="predicted"/>
<organism evidence="1">
    <name type="scientific">marine sediment metagenome</name>
    <dbReference type="NCBI Taxonomy" id="412755"/>
    <lineage>
        <taxon>unclassified sequences</taxon>
        <taxon>metagenomes</taxon>
        <taxon>ecological metagenomes</taxon>
    </lineage>
</organism>
<protein>
    <submittedName>
        <fullName evidence="1">Uncharacterized protein</fullName>
    </submittedName>
</protein>
<evidence type="ECO:0000313" key="1">
    <source>
        <dbReference type="EMBL" id="KKM02645.1"/>
    </source>
</evidence>